<name>A0A0A9HG58_ARUDO</name>
<reference evidence="1" key="1">
    <citation type="submission" date="2014-09" db="EMBL/GenBank/DDBJ databases">
        <authorList>
            <person name="Magalhaes I.L.F."/>
            <person name="Oliveira U."/>
            <person name="Santos F.R."/>
            <person name="Vidigal T.H.D.A."/>
            <person name="Brescovit A.D."/>
            <person name="Santos A.J."/>
        </authorList>
    </citation>
    <scope>NUCLEOTIDE SEQUENCE</scope>
    <source>
        <tissue evidence="1">Shoot tissue taken approximately 20 cm above the soil surface</tissue>
    </source>
</reference>
<reference evidence="1" key="2">
    <citation type="journal article" date="2015" name="Data Brief">
        <title>Shoot transcriptome of the giant reed, Arundo donax.</title>
        <authorList>
            <person name="Barrero R.A."/>
            <person name="Guerrero F.D."/>
            <person name="Moolhuijzen P."/>
            <person name="Goolsby J.A."/>
            <person name="Tidwell J."/>
            <person name="Bellgard S.E."/>
            <person name="Bellgard M.I."/>
        </authorList>
    </citation>
    <scope>NUCLEOTIDE SEQUENCE</scope>
    <source>
        <tissue evidence="1">Shoot tissue taken approximately 20 cm above the soil surface</tissue>
    </source>
</reference>
<protein>
    <submittedName>
        <fullName evidence="1">Uncharacterized protein</fullName>
    </submittedName>
</protein>
<organism evidence="1">
    <name type="scientific">Arundo donax</name>
    <name type="common">Giant reed</name>
    <name type="synonym">Donax arundinaceus</name>
    <dbReference type="NCBI Taxonomy" id="35708"/>
    <lineage>
        <taxon>Eukaryota</taxon>
        <taxon>Viridiplantae</taxon>
        <taxon>Streptophyta</taxon>
        <taxon>Embryophyta</taxon>
        <taxon>Tracheophyta</taxon>
        <taxon>Spermatophyta</taxon>
        <taxon>Magnoliopsida</taxon>
        <taxon>Liliopsida</taxon>
        <taxon>Poales</taxon>
        <taxon>Poaceae</taxon>
        <taxon>PACMAD clade</taxon>
        <taxon>Arundinoideae</taxon>
        <taxon>Arundineae</taxon>
        <taxon>Arundo</taxon>
    </lineage>
</organism>
<dbReference type="AlphaFoldDB" id="A0A0A9HG58"/>
<evidence type="ECO:0000313" key="1">
    <source>
        <dbReference type="EMBL" id="JAE35727.1"/>
    </source>
</evidence>
<dbReference type="EMBL" id="GBRH01162169">
    <property type="protein sequence ID" value="JAE35727.1"/>
    <property type="molecule type" value="Transcribed_RNA"/>
</dbReference>
<accession>A0A0A9HG58</accession>
<proteinExistence type="predicted"/>
<sequence length="68" mass="7637">MKLPIIVYWILREVISKQSSISTSMISVYVPSRTTSALSRHTSLLCLDLSSNLCLNLSLNWIIVESPN</sequence>